<sequence>MVDMSTTSAGLAWGMPVRPDLLGQALEAYEKFLPVSTTLRLCHCFGKGTNMNINKLPIELLSAIEDVLFHDLHLKKSTWIESFKHFEHRCEPSDHPIAASEAEFCAMEEGPHRCEDCDEDEPGSPCSGCGCYHGPYEDHDCEDCKKVHHEVVNDILMERIDWYLEECPELADGWETLISQRVNGNFAKYDQILYKHFGLAAYFARTRITDEELKKWPEDNNHDLHYGEPLQTTTCFITLPRQAGESLSYGITEVEGSNGFADVAAAQSLLVDLPILRNKEQTSKQFHRLLRTLELQPYVHESQLRSRISAQTVPITKVTGGTKDSSQDVNKSRNKAAFDKMEWPQLVMLVQTSFQWPD</sequence>
<comment type="caution">
    <text evidence="1">The sequence shown here is derived from an EMBL/GenBank/DDBJ whole genome shotgun (WGS) entry which is preliminary data.</text>
</comment>
<dbReference type="RefSeq" id="XP_064663778.1">
    <property type="nucleotide sequence ID" value="XM_064797544.1"/>
</dbReference>
<proteinExistence type="predicted"/>
<protein>
    <submittedName>
        <fullName evidence="1">Uncharacterized protein</fullName>
    </submittedName>
</protein>
<dbReference type="Proteomes" id="UP001337655">
    <property type="component" value="Unassembled WGS sequence"/>
</dbReference>
<name>A0AAV9PNP8_9PEZI</name>
<dbReference type="AlphaFoldDB" id="A0AAV9PNP8"/>
<reference evidence="1 2" key="1">
    <citation type="submission" date="2023-08" db="EMBL/GenBank/DDBJ databases">
        <title>Black Yeasts Isolated from many extreme environments.</title>
        <authorList>
            <person name="Coleine C."/>
            <person name="Stajich J.E."/>
            <person name="Selbmann L."/>
        </authorList>
    </citation>
    <scope>NUCLEOTIDE SEQUENCE [LARGE SCALE GENOMIC DNA]</scope>
    <source>
        <strain evidence="1 2">CCFEE 5935</strain>
    </source>
</reference>
<evidence type="ECO:0000313" key="2">
    <source>
        <dbReference type="Proteomes" id="UP001337655"/>
    </source>
</evidence>
<organism evidence="1 2">
    <name type="scientific">Saxophila tyrrhenica</name>
    <dbReference type="NCBI Taxonomy" id="1690608"/>
    <lineage>
        <taxon>Eukaryota</taxon>
        <taxon>Fungi</taxon>
        <taxon>Dikarya</taxon>
        <taxon>Ascomycota</taxon>
        <taxon>Pezizomycotina</taxon>
        <taxon>Dothideomycetes</taxon>
        <taxon>Dothideomycetidae</taxon>
        <taxon>Mycosphaerellales</taxon>
        <taxon>Extremaceae</taxon>
        <taxon>Saxophila</taxon>
    </lineage>
</organism>
<gene>
    <name evidence="1" type="ORF">LTR77_000277</name>
</gene>
<dbReference type="GeneID" id="89921628"/>
<keyword evidence="2" id="KW-1185">Reference proteome</keyword>
<accession>A0AAV9PNP8</accession>
<dbReference type="EMBL" id="JAVRRT010000001">
    <property type="protein sequence ID" value="KAK5175140.1"/>
    <property type="molecule type" value="Genomic_DNA"/>
</dbReference>
<evidence type="ECO:0000313" key="1">
    <source>
        <dbReference type="EMBL" id="KAK5175140.1"/>
    </source>
</evidence>